<reference evidence="1" key="2">
    <citation type="submission" date="2020-06" db="EMBL/GenBank/DDBJ databases">
        <title>Helianthus annuus Genome sequencing and assembly Release 2.</title>
        <authorList>
            <person name="Gouzy J."/>
            <person name="Langlade N."/>
            <person name="Munos S."/>
        </authorList>
    </citation>
    <scope>NUCLEOTIDE SEQUENCE</scope>
    <source>
        <tissue evidence="1">Leaves</tissue>
    </source>
</reference>
<protein>
    <submittedName>
        <fullName evidence="1">Uncharacterized protein</fullName>
    </submittedName>
</protein>
<keyword evidence="2" id="KW-1185">Reference proteome</keyword>
<evidence type="ECO:0000313" key="2">
    <source>
        <dbReference type="Proteomes" id="UP000215914"/>
    </source>
</evidence>
<dbReference type="EMBL" id="MNCJ02000332">
    <property type="protein sequence ID" value="KAF5755860.1"/>
    <property type="molecule type" value="Genomic_DNA"/>
</dbReference>
<name>A0A9K3GUE9_HELAN</name>
<organism evidence="1 2">
    <name type="scientific">Helianthus annuus</name>
    <name type="common">Common sunflower</name>
    <dbReference type="NCBI Taxonomy" id="4232"/>
    <lineage>
        <taxon>Eukaryota</taxon>
        <taxon>Viridiplantae</taxon>
        <taxon>Streptophyta</taxon>
        <taxon>Embryophyta</taxon>
        <taxon>Tracheophyta</taxon>
        <taxon>Spermatophyta</taxon>
        <taxon>Magnoliopsida</taxon>
        <taxon>eudicotyledons</taxon>
        <taxon>Gunneridae</taxon>
        <taxon>Pentapetalae</taxon>
        <taxon>asterids</taxon>
        <taxon>campanulids</taxon>
        <taxon>Asterales</taxon>
        <taxon>Asteraceae</taxon>
        <taxon>Asteroideae</taxon>
        <taxon>Heliantheae alliance</taxon>
        <taxon>Heliantheae</taxon>
        <taxon>Helianthus</taxon>
    </lineage>
</organism>
<comment type="caution">
    <text evidence="1">The sequence shown here is derived from an EMBL/GenBank/DDBJ whole genome shotgun (WGS) entry which is preliminary data.</text>
</comment>
<accession>A0A9K3GUE9</accession>
<reference evidence="1" key="1">
    <citation type="journal article" date="2017" name="Nature">
        <title>The sunflower genome provides insights into oil metabolism, flowering and Asterid evolution.</title>
        <authorList>
            <person name="Badouin H."/>
            <person name="Gouzy J."/>
            <person name="Grassa C.J."/>
            <person name="Murat F."/>
            <person name="Staton S.E."/>
            <person name="Cottret L."/>
            <person name="Lelandais-Briere C."/>
            <person name="Owens G.L."/>
            <person name="Carrere S."/>
            <person name="Mayjonade B."/>
            <person name="Legrand L."/>
            <person name="Gill N."/>
            <person name="Kane N.C."/>
            <person name="Bowers J.E."/>
            <person name="Hubner S."/>
            <person name="Bellec A."/>
            <person name="Berard A."/>
            <person name="Berges H."/>
            <person name="Blanchet N."/>
            <person name="Boniface M.C."/>
            <person name="Brunel D."/>
            <person name="Catrice O."/>
            <person name="Chaidir N."/>
            <person name="Claudel C."/>
            <person name="Donnadieu C."/>
            <person name="Faraut T."/>
            <person name="Fievet G."/>
            <person name="Helmstetter N."/>
            <person name="King M."/>
            <person name="Knapp S.J."/>
            <person name="Lai Z."/>
            <person name="Le Paslier M.C."/>
            <person name="Lippi Y."/>
            <person name="Lorenzon L."/>
            <person name="Mandel J.R."/>
            <person name="Marage G."/>
            <person name="Marchand G."/>
            <person name="Marquand E."/>
            <person name="Bret-Mestries E."/>
            <person name="Morien E."/>
            <person name="Nambeesan S."/>
            <person name="Nguyen T."/>
            <person name="Pegot-Espagnet P."/>
            <person name="Pouilly N."/>
            <person name="Raftis F."/>
            <person name="Sallet E."/>
            <person name="Schiex T."/>
            <person name="Thomas J."/>
            <person name="Vandecasteele C."/>
            <person name="Vares D."/>
            <person name="Vear F."/>
            <person name="Vautrin S."/>
            <person name="Crespi M."/>
            <person name="Mangin B."/>
            <person name="Burke J.M."/>
            <person name="Salse J."/>
            <person name="Munos S."/>
            <person name="Vincourt P."/>
            <person name="Rieseberg L.H."/>
            <person name="Langlade N.B."/>
        </authorList>
    </citation>
    <scope>NUCLEOTIDE SEQUENCE</scope>
    <source>
        <tissue evidence="1">Leaves</tissue>
    </source>
</reference>
<sequence>MLHILIITLRSTSNIPPLITIILIQNPSQILRKKNRIIITKHVPPDLIHTVRSCNRFRY</sequence>
<proteinExistence type="predicted"/>
<evidence type="ECO:0000313" key="1">
    <source>
        <dbReference type="EMBL" id="KAF5755860.1"/>
    </source>
</evidence>
<dbReference type="AlphaFoldDB" id="A0A9K3GUE9"/>
<dbReference type="Proteomes" id="UP000215914">
    <property type="component" value="Unassembled WGS sequence"/>
</dbReference>
<gene>
    <name evidence="1" type="ORF">HanXRQr2_Chr17g0807811</name>
</gene>
<dbReference type="Gramene" id="mRNA:HanXRQr2_Chr17g0807811">
    <property type="protein sequence ID" value="CDS:HanXRQr2_Chr17g0807811.1"/>
    <property type="gene ID" value="HanXRQr2_Chr17g0807811"/>
</dbReference>